<evidence type="ECO:0000259" key="1">
    <source>
        <dbReference type="Pfam" id="PF12770"/>
    </source>
</evidence>
<dbReference type="Pfam" id="PF12770">
    <property type="entry name" value="CHAT"/>
    <property type="match status" value="1"/>
</dbReference>
<accession>A0A1A0RJF6</accession>
<sequence length="398" mass="42833">MTDTLVMRFADVGVATYVSLRVVGEPQRSVTWVIEEPHMEAVEALFNPALPDPIGTETPAEAVERAVVTGAFATPETEFELARVLGSNLIGIDAWQLLADRVADIRPVLFVTPSPRLGRVPWGQLAMPGPHGFRLMELVDVLMAVPPNIVHAPRSPAGWPERQDRPPVLVLDPRIPGQRPDSALGSVLGRPSPQTPLSEHFDELVSDTVLPNVDAAVELFRRTDTDRGWLADACAQDPSRLLYVGHASAADGVAGHADRAALHLAEARPLTAGEMIATQLPIPPRVALLACASGGDYRFDEAAGLVAAMILGGAQLVTATLWSLPTTAGFRQFSPEGPEADPMTDTIVGVDLAHREDDAGLAVNRWQRAMMRRWRDGDRTASPLHWAALATFTVDGAR</sequence>
<dbReference type="OrthoDB" id="3723950at2"/>
<gene>
    <name evidence="2" type="ORF">A5792_08550</name>
</gene>
<dbReference type="AlphaFoldDB" id="A0A1A0RJF6"/>
<proteinExistence type="predicted"/>
<evidence type="ECO:0000313" key="3">
    <source>
        <dbReference type="Proteomes" id="UP000093902"/>
    </source>
</evidence>
<protein>
    <submittedName>
        <fullName evidence="2">CHAT domain-containing protein</fullName>
    </submittedName>
</protein>
<dbReference type="InterPro" id="IPR024983">
    <property type="entry name" value="CHAT_dom"/>
</dbReference>
<reference evidence="3" key="1">
    <citation type="submission" date="2016-06" db="EMBL/GenBank/DDBJ databases">
        <authorList>
            <person name="Sutton G."/>
            <person name="Brinkac L."/>
            <person name="Sanka R."/>
            <person name="Adams M."/>
            <person name="Lau E."/>
            <person name="Mehaffy C."/>
            <person name="Tameris M."/>
            <person name="Hatherill M."/>
            <person name="Hanekom W."/>
            <person name="Mahomed H."/>
            <person name="Mcshane H."/>
        </authorList>
    </citation>
    <scope>NUCLEOTIDE SEQUENCE [LARGE SCALE GENOMIC DNA]</scope>
    <source>
        <strain evidence="3">852002-51209_SCH5440388</strain>
    </source>
</reference>
<comment type="caution">
    <text evidence="2">The sequence shown here is derived from an EMBL/GenBank/DDBJ whole genome shotgun (WGS) entry which is preliminary data.</text>
</comment>
<evidence type="ECO:0000313" key="2">
    <source>
        <dbReference type="EMBL" id="OBB34193.1"/>
    </source>
</evidence>
<name>A0A1A0RJF6_MYCPR</name>
<feature type="domain" description="CHAT" evidence="1">
    <location>
        <begin position="99"/>
        <end position="328"/>
    </location>
</feature>
<organism evidence="2 3">
    <name type="scientific">Mycolicibacterium peregrinum</name>
    <name type="common">Mycobacterium peregrinum</name>
    <dbReference type="NCBI Taxonomy" id="43304"/>
    <lineage>
        <taxon>Bacteria</taxon>
        <taxon>Bacillati</taxon>
        <taxon>Actinomycetota</taxon>
        <taxon>Actinomycetes</taxon>
        <taxon>Mycobacteriales</taxon>
        <taxon>Mycobacteriaceae</taxon>
        <taxon>Mycolicibacterium</taxon>
    </lineage>
</organism>
<dbReference type="RefSeq" id="WP_064928611.1">
    <property type="nucleotide sequence ID" value="NZ_LZSO01000004.1"/>
</dbReference>
<dbReference type="Proteomes" id="UP000093902">
    <property type="component" value="Unassembled WGS sequence"/>
</dbReference>
<dbReference type="EMBL" id="LZSO01000004">
    <property type="protein sequence ID" value="OBB34193.1"/>
    <property type="molecule type" value="Genomic_DNA"/>
</dbReference>
<dbReference type="STRING" id="43304.GCA_001403655_03559"/>